<keyword evidence="2" id="KW-1185">Reference proteome</keyword>
<evidence type="ECO:0000313" key="1">
    <source>
        <dbReference type="EMBL" id="KAF1930114.1"/>
    </source>
</evidence>
<dbReference type="Proteomes" id="UP000800082">
    <property type="component" value="Unassembled WGS sequence"/>
</dbReference>
<gene>
    <name evidence="1" type="ORF">M421DRAFT_419156</name>
</gene>
<dbReference type="OrthoDB" id="3934814at2759"/>
<dbReference type="EMBL" id="ML978964">
    <property type="protein sequence ID" value="KAF1930114.1"/>
    <property type="molecule type" value="Genomic_DNA"/>
</dbReference>
<reference evidence="1" key="1">
    <citation type="journal article" date="2020" name="Stud. Mycol.">
        <title>101 Dothideomycetes genomes: a test case for predicting lifestyles and emergence of pathogens.</title>
        <authorList>
            <person name="Haridas S."/>
            <person name="Albert R."/>
            <person name="Binder M."/>
            <person name="Bloem J."/>
            <person name="Labutti K."/>
            <person name="Salamov A."/>
            <person name="Andreopoulos B."/>
            <person name="Baker S."/>
            <person name="Barry K."/>
            <person name="Bills G."/>
            <person name="Bluhm B."/>
            <person name="Cannon C."/>
            <person name="Castanera R."/>
            <person name="Culley D."/>
            <person name="Daum C."/>
            <person name="Ezra D."/>
            <person name="Gonzalez J."/>
            <person name="Henrissat B."/>
            <person name="Kuo A."/>
            <person name="Liang C."/>
            <person name="Lipzen A."/>
            <person name="Lutzoni F."/>
            <person name="Magnuson J."/>
            <person name="Mondo S."/>
            <person name="Nolan M."/>
            <person name="Ohm R."/>
            <person name="Pangilinan J."/>
            <person name="Park H.-J."/>
            <person name="Ramirez L."/>
            <person name="Alfaro M."/>
            <person name="Sun H."/>
            <person name="Tritt A."/>
            <person name="Yoshinaga Y."/>
            <person name="Zwiers L.-H."/>
            <person name="Turgeon B."/>
            <person name="Goodwin S."/>
            <person name="Spatafora J."/>
            <person name="Crous P."/>
            <person name="Grigoriev I."/>
        </authorList>
    </citation>
    <scope>NUCLEOTIDE SEQUENCE</scope>
    <source>
        <strain evidence="1">CBS 183.55</strain>
    </source>
</reference>
<dbReference type="RefSeq" id="XP_033450362.1">
    <property type="nucleotide sequence ID" value="XM_033592025.1"/>
</dbReference>
<dbReference type="GeneID" id="54349693"/>
<proteinExistence type="predicted"/>
<protein>
    <submittedName>
        <fullName evidence="1">Uncharacterized protein</fullName>
    </submittedName>
</protein>
<evidence type="ECO:0000313" key="2">
    <source>
        <dbReference type="Proteomes" id="UP000800082"/>
    </source>
</evidence>
<dbReference type="AlphaFoldDB" id="A0A6A5RSN2"/>
<sequence>MRRRNELTEAILKALQTPNRPVQGTPSTFGKTKIARNVVFKSAASVLTASELLIGEYDRLDKIIVGMRDTEPEGVAEAWTEEVDKTARLLKIGAETAIKNVKRVLGADVEVHDTENIDGETLVNGETMEALGKMELNYELHKTLLFAERGVKKMVKSLPELEED</sequence>
<accession>A0A6A5RSN2</accession>
<name>A0A6A5RSN2_9PLEO</name>
<organism evidence="1 2">
    <name type="scientific">Didymella exigua CBS 183.55</name>
    <dbReference type="NCBI Taxonomy" id="1150837"/>
    <lineage>
        <taxon>Eukaryota</taxon>
        <taxon>Fungi</taxon>
        <taxon>Dikarya</taxon>
        <taxon>Ascomycota</taxon>
        <taxon>Pezizomycotina</taxon>
        <taxon>Dothideomycetes</taxon>
        <taxon>Pleosporomycetidae</taxon>
        <taxon>Pleosporales</taxon>
        <taxon>Pleosporineae</taxon>
        <taxon>Didymellaceae</taxon>
        <taxon>Didymella</taxon>
    </lineage>
</organism>